<dbReference type="PROSITE" id="PS50089">
    <property type="entry name" value="ZF_RING_2"/>
    <property type="match status" value="1"/>
</dbReference>
<feature type="region of interest" description="Disordered" evidence="1">
    <location>
        <begin position="165"/>
        <end position="290"/>
    </location>
</feature>
<comment type="caution">
    <text evidence="2">The sequence shown here is derived from an EMBL/GenBank/DDBJ whole genome shotgun (WGS) entry which is preliminary data.</text>
</comment>
<dbReference type="AlphaFoldDB" id="A0A163B1L1"/>
<dbReference type="EMBL" id="JYNV01000244">
    <property type="protein sequence ID" value="KZM21523.1"/>
    <property type="molecule type" value="Genomic_DNA"/>
</dbReference>
<dbReference type="InterPro" id="IPR001841">
    <property type="entry name" value="Znf_RING"/>
</dbReference>
<dbReference type="SMART" id="SM00184">
    <property type="entry name" value="RING"/>
    <property type="match status" value="1"/>
</dbReference>
<dbReference type="STRING" id="5454.A0A163B1L1"/>
<organism evidence="2 3">
    <name type="scientific">Didymella rabiei</name>
    <name type="common">Chickpea ascochyta blight fungus</name>
    <name type="synonym">Mycosphaerella rabiei</name>
    <dbReference type="NCBI Taxonomy" id="5454"/>
    <lineage>
        <taxon>Eukaryota</taxon>
        <taxon>Fungi</taxon>
        <taxon>Dikarya</taxon>
        <taxon>Ascomycota</taxon>
        <taxon>Pezizomycotina</taxon>
        <taxon>Dothideomycetes</taxon>
        <taxon>Pleosporomycetidae</taxon>
        <taxon>Pleosporales</taxon>
        <taxon>Pleosporineae</taxon>
        <taxon>Didymellaceae</taxon>
        <taxon>Ascochyta</taxon>
    </lineage>
</organism>
<sequence>MSTESGAQGADVSAPPSPLAPPFYQHGVWRHERYETPYSQSYDPFVSTQPQHMNSQPYRDPHFARSPYAVYGGPQPLYFPPSTFSYASHQPRLPPAIRSGPVDTPAVSSRPTVGELFPRHDPSAPRGTPQFFPSYHLGYQGLLHAAMDYSPHSISARTATMPEDAPNQVFSEGQPTPTLRGGGVEQSRQMHPLHQRPSPSNQHLRPLQRRSHQPDPILSTRNSDDTEGQAPTNPTAQGRHSDRHSSPRTSARRSFDRYSWDLPQSSTSSDVEEAAARSPPSSRVRHRPREGRPRFFHQYLDPNHSTSRQVQGLKTSLPKLLAGDLPKDTCPTCDICAKDYAAASVQPSEEEEVAVQLPCGHTFGEFCIAQWFDTCKTHKNKVTCPMCRKVLVEPPSPQYRSAYLHMYAARNSRGFQELLANELQAQYAHA</sequence>
<proteinExistence type="predicted"/>
<gene>
    <name evidence="2" type="ORF">ST47_g7355</name>
</gene>
<evidence type="ECO:0000313" key="2">
    <source>
        <dbReference type="EMBL" id="KZM21523.1"/>
    </source>
</evidence>
<feature type="compositionally biased region" description="Polar residues" evidence="1">
    <location>
        <begin position="168"/>
        <end position="177"/>
    </location>
</feature>
<protein>
    <submittedName>
        <fullName evidence="2">Zinc ion binding</fullName>
    </submittedName>
</protein>
<name>A0A163B1L1_DIDRA</name>
<keyword evidence="3" id="KW-1185">Reference proteome</keyword>
<dbReference type="OrthoDB" id="8062037at2759"/>
<feature type="region of interest" description="Disordered" evidence="1">
    <location>
        <begin position="1"/>
        <end position="24"/>
    </location>
</feature>
<dbReference type="Proteomes" id="UP000076837">
    <property type="component" value="Unassembled WGS sequence"/>
</dbReference>
<feature type="compositionally biased region" description="Polar residues" evidence="1">
    <location>
        <begin position="229"/>
        <end position="238"/>
    </location>
</feature>
<dbReference type="Pfam" id="PF13639">
    <property type="entry name" value="zf-RING_2"/>
    <property type="match status" value="1"/>
</dbReference>
<dbReference type="InterPro" id="IPR013083">
    <property type="entry name" value="Znf_RING/FYVE/PHD"/>
</dbReference>
<accession>A0A163B1L1</accession>
<reference evidence="2 3" key="1">
    <citation type="journal article" date="2016" name="Sci. Rep.">
        <title>Draft genome sequencing and secretome analysis of fungal phytopathogen Ascochyta rabiei provides insight into the necrotrophic effector repertoire.</title>
        <authorList>
            <person name="Verma S."/>
            <person name="Gazara R.K."/>
            <person name="Nizam S."/>
            <person name="Parween S."/>
            <person name="Chattopadhyay D."/>
            <person name="Verma P.K."/>
        </authorList>
    </citation>
    <scope>NUCLEOTIDE SEQUENCE [LARGE SCALE GENOMIC DNA]</scope>
    <source>
        <strain evidence="2 3">ArDII</strain>
    </source>
</reference>
<evidence type="ECO:0000256" key="1">
    <source>
        <dbReference type="SAM" id="MobiDB-lite"/>
    </source>
</evidence>
<dbReference type="SUPFAM" id="SSF57850">
    <property type="entry name" value="RING/U-box"/>
    <property type="match status" value="1"/>
</dbReference>
<evidence type="ECO:0000313" key="3">
    <source>
        <dbReference type="Proteomes" id="UP000076837"/>
    </source>
</evidence>
<dbReference type="Gene3D" id="3.30.40.10">
    <property type="entry name" value="Zinc/RING finger domain, C3HC4 (zinc finger)"/>
    <property type="match status" value="1"/>
</dbReference>